<dbReference type="GO" id="GO:0008270">
    <property type="term" value="F:zinc ion binding"/>
    <property type="evidence" value="ECO:0007669"/>
    <property type="project" value="UniProtKB-KW"/>
</dbReference>
<keyword evidence="8" id="KW-1185">Reference proteome</keyword>
<keyword evidence="4" id="KW-0862">Zinc</keyword>
<evidence type="ECO:0000256" key="2">
    <source>
        <dbReference type="ARBA" id="ARBA00022737"/>
    </source>
</evidence>
<evidence type="ECO:0000256" key="3">
    <source>
        <dbReference type="ARBA" id="ARBA00022771"/>
    </source>
</evidence>
<dbReference type="GO" id="GO:0005634">
    <property type="term" value="C:nucleus"/>
    <property type="evidence" value="ECO:0007669"/>
    <property type="project" value="TreeGrafter"/>
</dbReference>
<evidence type="ECO:0000256" key="1">
    <source>
        <dbReference type="ARBA" id="ARBA00022723"/>
    </source>
</evidence>
<reference evidence="7" key="1">
    <citation type="journal article" date="2020" name="Fungal Divers.">
        <title>Resolving the Mortierellaceae phylogeny through synthesis of multi-gene phylogenetics and phylogenomics.</title>
        <authorList>
            <person name="Vandepol N."/>
            <person name="Liber J."/>
            <person name="Desiro A."/>
            <person name="Na H."/>
            <person name="Kennedy M."/>
            <person name="Barry K."/>
            <person name="Grigoriev I.V."/>
            <person name="Miller A.N."/>
            <person name="O'Donnell K."/>
            <person name="Stajich J.E."/>
            <person name="Bonito G."/>
        </authorList>
    </citation>
    <scope>NUCLEOTIDE SEQUENCE</scope>
    <source>
        <strain evidence="7">NRRL 28262</strain>
    </source>
</reference>
<dbReference type="EMBL" id="JAAAIL010002109">
    <property type="protein sequence ID" value="KAG0260425.1"/>
    <property type="molecule type" value="Genomic_DNA"/>
</dbReference>
<dbReference type="PROSITE" id="PS50157">
    <property type="entry name" value="ZINC_FINGER_C2H2_2"/>
    <property type="match status" value="1"/>
</dbReference>
<gene>
    <name evidence="7" type="ORF">BGZ95_004455</name>
</gene>
<dbReference type="InterPro" id="IPR013087">
    <property type="entry name" value="Znf_C2H2_type"/>
</dbReference>
<dbReference type="Gene3D" id="3.30.160.60">
    <property type="entry name" value="Classic Zinc Finger"/>
    <property type="match status" value="2"/>
</dbReference>
<evidence type="ECO:0000256" key="4">
    <source>
        <dbReference type="ARBA" id="ARBA00022833"/>
    </source>
</evidence>
<keyword evidence="2" id="KW-0677">Repeat</keyword>
<dbReference type="PROSITE" id="PS00028">
    <property type="entry name" value="ZINC_FINGER_C2H2_1"/>
    <property type="match status" value="2"/>
</dbReference>
<evidence type="ECO:0000313" key="7">
    <source>
        <dbReference type="EMBL" id="KAG0260425.1"/>
    </source>
</evidence>
<protein>
    <recommendedName>
        <fullName evidence="6">C2H2-type domain-containing protein</fullName>
    </recommendedName>
</protein>
<evidence type="ECO:0000259" key="6">
    <source>
        <dbReference type="PROSITE" id="PS50157"/>
    </source>
</evidence>
<dbReference type="InterPro" id="IPR051580">
    <property type="entry name" value="ZnF-Chromatin_assoc"/>
</dbReference>
<dbReference type="InterPro" id="IPR036236">
    <property type="entry name" value="Znf_C2H2_sf"/>
</dbReference>
<name>A0AAD4D3D7_9FUNG</name>
<comment type="caution">
    <text evidence="7">The sequence shown here is derived from an EMBL/GenBank/DDBJ whole genome shotgun (WGS) entry which is preliminary data.</text>
</comment>
<proteinExistence type="predicted"/>
<evidence type="ECO:0000256" key="5">
    <source>
        <dbReference type="PROSITE-ProRule" id="PRU00042"/>
    </source>
</evidence>
<dbReference type="SUPFAM" id="SSF57667">
    <property type="entry name" value="beta-beta-alpha zinc fingers"/>
    <property type="match status" value="1"/>
</dbReference>
<keyword evidence="3 5" id="KW-0863">Zinc-finger</keyword>
<evidence type="ECO:0000313" key="8">
    <source>
        <dbReference type="Proteomes" id="UP001194580"/>
    </source>
</evidence>
<dbReference type="PANTHER" id="PTHR23057:SF0">
    <property type="entry name" value="JUXTAPOSED WITH ANOTHER ZINC FINGER PROTEIN 1"/>
    <property type="match status" value="1"/>
</dbReference>
<dbReference type="SMART" id="SM00355">
    <property type="entry name" value="ZnF_C2H2"/>
    <property type="match status" value="2"/>
</dbReference>
<sequence length="267" mass="27033">MGGNSSLPSASPAGSTIGGLSSFSSSAQSTYISAAVDLMRQRDEVFSIIEDMTKVPPNASTENKPYRCSVTGCDKAYKNPNGLKYHNLHGHCSNGLGDGDNPESKPYVCTFLECGKRYKNLNGLKYHIEHTHPNLIAALRAHQSGLANHPLIVNGPFPNGNAAAMTIAAALAAVGASPMMALAANAILTAQAAAAAAATAAAANAASESASTSSQASNCGTKFLSADSEQAAMGRSSVSITGSGLPQAVMAISESVESAAMGKAGTL</sequence>
<dbReference type="Proteomes" id="UP001194580">
    <property type="component" value="Unassembled WGS sequence"/>
</dbReference>
<feature type="domain" description="C2H2-type" evidence="6">
    <location>
        <begin position="107"/>
        <end position="132"/>
    </location>
</feature>
<organism evidence="7 8">
    <name type="scientific">Linnemannia exigua</name>
    <dbReference type="NCBI Taxonomy" id="604196"/>
    <lineage>
        <taxon>Eukaryota</taxon>
        <taxon>Fungi</taxon>
        <taxon>Fungi incertae sedis</taxon>
        <taxon>Mucoromycota</taxon>
        <taxon>Mortierellomycotina</taxon>
        <taxon>Mortierellomycetes</taxon>
        <taxon>Mortierellales</taxon>
        <taxon>Mortierellaceae</taxon>
        <taxon>Linnemannia</taxon>
    </lineage>
</organism>
<dbReference type="AlphaFoldDB" id="A0AAD4D3D7"/>
<keyword evidence="1" id="KW-0479">Metal-binding</keyword>
<dbReference type="PANTHER" id="PTHR23057">
    <property type="entry name" value="JUXTAPOSED WITH ANOTHER ZINC FINGER PROTEIN 1"/>
    <property type="match status" value="1"/>
</dbReference>
<accession>A0AAD4D3D7</accession>